<dbReference type="EMBL" id="JAWLKJ010000003">
    <property type="protein sequence ID" value="MDV6300186.1"/>
    <property type="molecule type" value="Genomic_DNA"/>
</dbReference>
<comment type="caution">
    <text evidence="1">The sequence shown here is derived from an EMBL/GenBank/DDBJ whole genome shotgun (WGS) entry which is preliminary data.</text>
</comment>
<protein>
    <submittedName>
        <fullName evidence="1">Uncharacterized protein</fullName>
    </submittedName>
</protein>
<name>A0AAE4R394_9ACTN</name>
<evidence type="ECO:0000313" key="2">
    <source>
        <dbReference type="Proteomes" id="UP001185873"/>
    </source>
</evidence>
<sequence>MGVNLSGTAPTTPGAPGGILQAIRDAVESVGGIGEALANGLNGIISGIVDMVLGRYDGDIPALVDGQLELNERFELLGTSAYCAAYMYNNLRLGPGRNRALPFDSQIGPNNDAELVQVSRPHPEATDPSTVLSEWCIRLDRAGLWHANASFVHAGDGFDRAQGEIVVLKPDLTPYSYTTLPAPRAHADGGTVSDVNVGVPVSLSKFFVTPDPGYYVQVRWRFNVLVGIRTVKGGARLSQFSVVQWSDDIENAATSDDPGGTIDDT</sequence>
<dbReference type="RefSeq" id="WP_317470734.1">
    <property type="nucleotide sequence ID" value="NZ_JAWLKJ010000003.1"/>
</dbReference>
<proteinExistence type="predicted"/>
<evidence type="ECO:0000313" key="1">
    <source>
        <dbReference type="EMBL" id="MDV6300186.1"/>
    </source>
</evidence>
<accession>A0AAE4R394</accession>
<gene>
    <name evidence="1" type="ORF">R3P82_13855</name>
</gene>
<dbReference type="AlphaFoldDB" id="A0AAE4R394"/>
<organism evidence="1 2">
    <name type="scientific">Dietzia maris</name>
    <dbReference type="NCBI Taxonomy" id="37915"/>
    <lineage>
        <taxon>Bacteria</taxon>
        <taxon>Bacillati</taxon>
        <taxon>Actinomycetota</taxon>
        <taxon>Actinomycetes</taxon>
        <taxon>Mycobacteriales</taxon>
        <taxon>Dietziaceae</taxon>
        <taxon>Dietzia</taxon>
    </lineage>
</organism>
<reference evidence="1" key="1">
    <citation type="submission" date="2023-10" db="EMBL/GenBank/DDBJ databases">
        <title>Development of a sustainable strategy for remediation of hydrocarbon-contaminated territories based on the waste exchange concept.</title>
        <authorList>
            <person name="Krivoruchko A."/>
        </authorList>
    </citation>
    <scope>NUCLEOTIDE SEQUENCE</scope>
    <source>
        <strain evidence="1">IEGM 1175</strain>
    </source>
</reference>
<dbReference type="Proteomes" id="UP001185873">
    <property type="component" value="Unassembled WGS sequence"/>
</dbReference>